<evidence type="ECO:0000313" key="1">
    <source>
        <dbReference type="EMBL" id="KAJ4977402.1"/>
    </source>
</evidence>
<dbReference type="Proteomes" id="UP001141806">
    <property type="component" value="Unassembled WGS sequence"/>
</dbReference>
<protein>
    <recommendedName>
        <fullName evidence="3">DUF4283 domain-containing protein</fullName>
    </recommendedName>
</protein>
<gene>
    <name evidence="1" type="ORF">NE237_002508</name>
</gene>
<organism evidence="1 2">
    <name type="scientific">Protea cynaroides</name>
    <dbReference type="NCBI Taxonomy" id="273540"/>
    <lineage>
        <taxon>Eukaryota</taxon>
        <taxon>Viridiplantae</taxon>
        <taxon>Streptophyta</taxon>
        <taxon>Embryophyta</taxon>
        <taxon>Tracheophyta</taxon>
        <taxon>Spermatophyta</taxon>
        <taxon>Magnoliopsida</taxon>
        <taxon>Proteales</taxon>
        <taxon>Proteaceae</taxon>
        <taxon>Protea</taxon>
    </lineage>
</organism>
<reference evidence="1" key="1">
    <citation type="journal article" date="2023" name="Plant J.">
        <title>The genome of the king protea, Protea cynaroides.</title>
        <authorList>
            <person name="Chang J."/>
            <person name="Duong T.A."/>
            <person name="Schoeman C."/>
            <person name="Ma X."/>
            <person name="Roodt D."/>
            <person name="Barker N."/>
            <person name="Li Z."/>
            <person name="Van de Peer Y."/>
            <person name="Mizrachi E."/>
        </authorList>
    </citation>
    <scope>NUCLEOTIDE SEQUENCE</scope>
    <source>
        <tissue evidence="1">Young leaves</tissue>
    </source>
</reference>
<evidence type="ECO:0000313" key="2">
    <source>
        <dbReference type="Proteomes" id="UP001141806"/>
    </source>
</evidence>
<sequence>MKSLLKKTLKPALAEIRDLVWSSCPSLDFSKQRYFAKALGFEATPKEASQTLLPLAPLGNGYQSSKCNPGQYARVCVEIKRNALRLTEILVGKLCSQLGKEFYFKQQVVYEGPSPRCSMCSKFGHTEETCKLQVRVNDVIQPANVHTLQNQQPNAVHTLKTQQTNAIHEVSMAVQTVINPMNFGNEGVVNHSNVNDISTDPKAMLDSSSPTRRELWSNIADQEDVYNDHSSALDKTDNSIKRKSWKWLNPSPMRSIL</sequence>
<dbReference type="EMBL" id="JAMYWD010000003">
    <property type="protein sequence ID" value="KAJ4977402.1"/>
    <property type="molecule type" value="Genomic_DNA"/>
</dbReference>
<comment type="caution">
    <text evidence="1">The sequence shown here is derived from an EMBL/GenBank/DDBJ whole genome shotgun (WGS) entry which is preliminary data.</text>
</comment>
<dbReference type="AlphaFoldDB" id="A0A9Q0KVE2"/>
<name>A0A9Q0KVE2_9MAGN</name>
<keyword evidence="2" id="KW-1185">Reference proteome</keyword>
<proteinExistence type="predicted"/>
<accession>A0A9Q0KVE2</accession>
<evidence type="ECO:0008006" key="3">
    <source>
        <dbReference type="Google" id="ProtNLM"/>
    </source>
</evidence>